<sequence length="449" mass="51434">MMITAMAASGKALARGCIELLLFFPLFLLLTLYVLPESPGRWLWLATLPLCHWAGYALGRVSFLRSFVHLPLLLCLAAAALLHSYAWMGGTALFPYIWPAGFVFGYRGSRTAVVRWIEYFPPGYYVVGIVLYFVTSIFMRFIPFMESTFAPYQPLLLWCGIPSLALMMLMVNQSYLKQETLSGKKNAPLTASVLWQNRALAMALFTAAVLIAVFPLLQQAVLWLKEKLLGGFNLSGNPLKFELAPKEAPRPPRVSEMPSTPQSEPSEWLIWLQKAGMILVYIFMGAVIIFIVYRLARLLIGWIRNSYKWLLEFLSQGERKDNGIGYEDDVESIMDWRAFRNVFASRFGSLFKNAHREPRWDELHNNRERARYLYRAMLTMGRKAGYKAKPYLTPKETGQELGRWETQLWLTPEPVVSVYEKVRYGDKEVSDEEIVAAKQALDGRMKEME</sequence>
<protein>
    <recommendedName>
        <fullName evidence="2">Protein-glutamine gamma-glutamyltransferase-like C-terminal domain-containing protein</fullName>
    </recommendedName>
</protein>
<comment type="caution">
    <text evidence="3">The sequence shown here is derived from an EMBL/GenBank/DDBJ whole genome shotgun (WGS) entry which is preliminary data.</text>
</comment>
<keyword evidence="1" id="KW-0812">Transmembrane</keyword>
<evidence type="ECO:0000313" key="4">
    <source>
        <dbReference type="Proteomes" id="UP000730618"/>
    </source>
</evidence>
<dbReference type="RefSeq" id="WP_218098109.1">
    <property type="nucleotide sequence ID" value="NZ_CAJVCE010000004.1"/>
</dbReference>
<feature type="transmembrane region" description="Helical" evidence="1">
    <location>
        <begin position="155"/>
        <end position="175"/>
    </location>
</feature>
<dbReference type="Pfam" id="PF13559">
    <property type="entry name" value="DUF4129"/>
    <property type="match status" value="1"/>
</dbReference>
<name>A0ABM8VEK0_9BACL</name>
<evidence type="ECO:0000259" key="2">
    <source>
        <dbReference type="Pfam" id="PF13559"/>
    </source>
</evidence>
<feature type="transmembrane region" description="Helical" evidence="1">
    <location>
        <begin position="41"/>
        <end position="58"/>
    </location>
</feature>
<dbReference type="EMBL" id="CAJVCE010000004">
    <property type="protein sequence ID" value="CAG7631654.1"/>
    <property type="molecule type" value="Genomic_DNA"/>
</dbReference>
<accession>A0ABM8VEK0</accession>
<feature type="domain" description="Protein-glutamine gamma-glutamyltransferase-like C-terminal" evidence="2">
    <location>
        <begin position="373"/>
        <end position="442"/>
    </location>
</feature>
<keyword evidence="1" id="KW-0472">Membrane</keyword>
<keyword evidence="1" id="KW-1133">Transmembrane helix</keyword>
<evidence type="ECO:0000256" key="1">
    <source>
        <dbReference type="SAM" id="Phobius"/>
    </source>
</evidence>
<dbReference type="InterPro" id="IPR025403">
    <property type="entry name" value="TgpA-like_C"/>
</dbReference>
<gene>
    <name evidence="3" type="ORF">PAECIP111802_01765</name>
</gene>
<feature type="transmembrane region" description="Helical" evidence="1">
    <location>
        <begin position="70"/>
        <end position="98"/>
    </location>
</feature>
<organism evidence="3 4">
    <name type="scientific">Paenibacillus allorhizosphaerae</name>
    <dbReference type="NCBI Taxonomy" id="2849866"/>
    <lineage>
        <taxon>Bacteria</taxon>
        <taxon>Bacillati</taxon>
        <taxon>Bacillota</taxon>
        <taxon>Bacilli</taxon>
        <taxon>Bacillales</taxon>
        <taxon>Paenibacillaceae</taxon>
        <taxon>Paenibacillus</taxon>
    </lineage>
</organism>
<reference evidence="3 4" key="1">
    <citation type="submission" date="2021-06" db="EMBL/GenBank/DDBJ databases">
        <authorList>
            <person name="Criscuolo A."/>
        </authorList>
    </citation>
    <scope>NUCLEOTIDE SEQUENCE [LARGE SCALE GENOMIC DNA]</scope>
    <source>
        <strain evidence="4">CIP 111802</strain>
    </source>
</reference>
<dbReference type="Proteomes" id="UP000730618">
    <property type="component" value="Unassembled WGS sequence"/>
</dbReference>
<feature type="transmembrane region" description="Helical" evidence="1">
    <location>
        <begin position="12"/>
        <end position="35"/>
    </location>
</feature>
<proteinExistence type="predicted"/>
<feature type="transmembrane region" description="Helical" evidence="1">
    <location>
        <begin position="278"/>
        <end position="296"/>
    </location>
</feature>
<keyword evidence="4" id="KW-1185">Reference proteome</keyword>
<feature type="transmembrane region" description="Helical" evidence="1">
    <location>
        <begin position="195"/>
        <end position="217"/>
    </location>
</feature>
<feature type="transmembrane region" description="Helical" evidence="1">
    <location>
        <begin position="123"/>
        <end position="143"/>
    </location>
</feature>
<evidence type="ECO:0000313" key="3">
    <source>
        <dbReference type="EMBL" id="CAG7631654.1"/>
    </source>
</evidence>